<dbReference type="SUPFAM" id="SSF88723">
    <property type="entry name" value="PIN domain-like"/>
    <property type="match status" value="1"/>
</dbReference>
<evidence type="ECO:0000313" key="2">
    <source>
        <dbReference type="Proteomes" id="UP000232638"/>
    </source>
</evidence>
<dbReference type="RefSeq" id="WP_100921836.1">
    <property type="nucleotide sequence ID" value="NZ_CP020370.1"/>
</dbReference>
<dbReference type="InterPro" id="IPR029060">
    <property type="entry name" value="PIN-like_dom_sf"/>
</dbReference>
<protein>
    <recommendedName>
        <fullName evidence="3">PIN domain-containing protein</fullName>
    </recommendedName>
</protein>
<dbReference type="EMBL" id="CP020370">
    <property type="protein sequence ID" value="AUB84170.1"/>
    <property type="molecule type" value="Genomic_DNA"/>
</dbReference>
<evidence type="ECO:0008006" key="3">
    <source>
        <dbReference type="Google" id="ProtNLM"/>
    </source>
</evidence>
<dbReference type="AlphaFoldDB" id="A0A2K8UF34"/>
<evidence type="ECO:0000313" key="1">
    <source>
        <dbReference type="EMBL" id="AUB84170.1"/>
    </source>
</evidence>
<dbReference type="KEGG" id="tsy:THSYN_26670"/>
<proteinExistence type="predicted"/>
<reference evidence="1 2" key="1">
    <citation type="submission" date="2017-03" db="EMBL/GenBank/DDBJ databases">
        <title>Complete genome sequence of Candidatus 'Thiodictyon syntrophicum' sp. nov. strain Cad16T, a photolithoautotroph purple sulfur bacterium isolated from an alpine meromictic lake.</title>
        <authorList>
            <person name="Luedin S.M."/>
            <person name="Pothier J.F."/>
            <person name="Danza F."/>
            <person name="Storelli N."/>
            <person name="Wittwer M."/>
            <person name="Tonolla M."/>
        </authorList>
    </citation>
    <scope>NUCLEOTIDE SEQUENCE [LARGE SCALE GENOMIC DNA]</scope>
    <source>
        <strain evidence="1 2">Cad16T</strain>
    </source>
</reference>
<dbReference type="Gene3D" id="3.40.50.1010">
    <property type="entry name" value="5'-nuclease"/>
    <property type="match status" value="1"/>
</dbReference>
<sequence length="65" mass="6576">MRLVPVSRGAFAQAARLARTAGSGLRAGDSLHLAVAIDIGAGSLAAADGNLEANMRRQGLATVIF</sequence>
<organism evidence="1 2">
    <name type="scientific">Candidatus Thiodictyon syntrophicum</name>
    <dbReference type="NCBI Taxonomy" id="1166950"/>
    <lineage>
        <taxon>Bacteria</taxon>
        <taxon>Pseudomonadati</taxon>
        <taxon>Pseudomonadota</taxon>
        <taxon>Gammaproteobacteria</taxon>
        <taxon>Chromatiales</taxon>
        <taxon>Chromatiaceae</taxon>
        <taxon>Thiodictyon</taxon>
    </lineage>
</organism>
<accession>A0A2K8UF34</accession>
<keyword evidence="2" id="KW-1185">Reference proteome</keyword>
<gene>
    <name evidence="1" type="ORF">THSYN_26670</name>
</gene>
<name>A0A2K8UF34_9GAMM</name>
<dbReference type="Proteomes" id="UP000232638">
    <property type="component" value="Chromosome"/>
</dbReference>